<keyword evidence="3" id="KW-1185">Reference proteome</keyword>
<name>A0A1G9NRB2_9FIRM</name>
<feature type="transmembrane region" description="Helical" evidence="1">
    <location>
        <begin position="6"/>
        <end position="23"/>
    </location>
</feature>
<accession>A0A1G9NRB2</accession>
<dbReference type="STRING" id="1121325.SAMN04515677_10435"/>
<evidence type="ECO:0000313" key="2">
    <source>
        <dbReference type="EMBL" id="SDL88535.1"/>
    </source>
</evidence>
<evidence type="ECO:0000256" key="1">
    <source>
        <dbReference type="SAM" id="Phobius"/>
    </source>
</evidence>
<reference evidence="2 3" key="1">
    <citation type="submission" date="2016-10" db="EMBL/GenBank/DDBJ databases">
        <authorList>
            <person name="de Groot N.N."/>
        </authorList>
    </citation>
    <scope>NUCLEOTIDE SEQUENCE [LARGE SCALE GENOMIC DNA]</scope>
    <source>
        <strain evidence="2 3">DSM 797</strain>
    </source>
</reference>
<protein>
    <submittedName>
        <fullName evidence="2">Uncharacterized protein</fullName>
    </submittedName>
</protein>
<sequence length="130" mass="15176">MKYVGLLVSSIGAFLIILANFYYNSVTLDMQRIKEYVVESNIILEDVVKKEDTVIENKDEYISRLLTLKKGINNTKTTFLIKDYKEYKLKSIDSLIDNISEENINKIQLDDVNKYNELCDKEIDKLIIIK</sequence>
<keyword evidence="1" id="KW-0812">Transmembrane</keyword>
<dbReference type="AlphaFoldDB" id="A0A1G9NRB2"/>
<keyword evidence="1" id="KW-0472">Membrane</keyword>
<gene>
    <name evidence="2" type="ORF">SAMN04515677_10435</name>
</gene>
<dbReference type="Proteomes" id="UP000199068">
    <property type="component" value="Unassembled WGS sequence"/>
</dbReference>
<organism evidence="2 3">
    <name type="scientific">Romboutsia lituseburensis DSM 797</name>
    <dbReference type="NCBI Taxonomy" id="1121325"/>
    <lineage>
        <taxon>Bacteria</taxon>
        <taxon>Bacillati</taxon>
        <taxon>Bacillota</taxon>
        <taxon>Clostridia</taxon>
        <taxon>Peptostreptococcales</taxon>
        <taxon>Peptostreptococcaceae</taxon>
        <taxon>Romboutsia</taxon>
    </lineage>
</organism>
<keyword evidence="1" id="KW-1133">Transmembrane helix</keyword>
<proteinExistence type="predicted"/>
<dbReference type="EMBL" id="FNGW01000004">
    <property type="protein sequence ID" value="SDL88535.1"/>
    <property type="molecule type" value="Genomic_DNA"/>
</dbReference>
<dbReference type="RefSeq" id="WP_092725313.1">
    <property type="nucleotide sequence ID" value="NZ_FNGW01000004.1"/>
</dbReference>
<evidence type="ECO:0000313" key="3">
    <source>
        <dbReference type="Proteomes" id="UP000199068"/>
    </source>
</evidence>